<evidence type="ECO:0000313" key="3">
    <source>
        <dbReference type="Proteomes" id="UP000887578"/>
    </source>
</evidence>
<feature type="compositionally biased region" description="Basic and acidic residues" evidence="2">
    <location>
        <begin position="474"/>
        <end position="486"/>
    </location>
</feature>
<feature type="region of interest" description="Disordered" evidence="2">
    <location>
        <begin position="316"/>
        <end position="341"/>
    </location>
</feature>
<organism evidence="3 4">
    <name type="scientific">Panagrolaimus davidi</name>
    <dbReference type="NCBI Taxonomy" id="227884"/>
    <lineage>
        <taxon>Eukaryota</taxon>
        <taxon>Metazoa</taxon>
        <taxon>Ecdysozoa</taxon>
        <taxon>Nematoda</taxon>
        <taxon>Chromadorea</taxon>
        <taxon>Rhabditida</taxon>
        <taxon>Tylenchina</taxon>
        <taxon>Panagrolaimomorpha</taxon>
        <taxon>Panagrolaimoidea</taxon>
        <taxon>Panagrolaimidae</taxon>
        <taxon>Panagrolaimus</taxon>
    </lineage>
</organism>
<accession>A0A914RDN2</accession>
<dbReference type="WBParaSite" id="PDA_v2.g977.t1">
    <property type="protein sequence ID" value="PDA_v2.g977.t1"/>
    <property type="gene ID" value="PDA_v2.g977"/>
</dbReference>
<protein>
    <submittedName>
        <fullName evidence="4">Uncharacterized protein</fullName>
    </submittedName>
</protein>
<feature type="coiled-coil region" evidence="1">
    <location>
        <begin position="260"/>
        <end position="288"/>
    </location>
</feature>
<feature type="region of interest" description="Disordered" evidence="2">
    <location>
        <begin position="367"/>
        <end position="600"/>
    </location>
</feature>
<evidence type="ECO:0000256" key="1">
    <source>
        <dbReference type="SAM" id="Coils"/>
    </source>
</evidence>
<feature type="compositionally biased region" description="Acidic residues" evidence="2">
    <location>
        <begin position="571"/>
        <end position="581"/>
    </location>
</feature>
<feature type="compositionally biased region" description="Low complexity" evidence="2">
    <location>
        <begin position="582"/>
        <end position="600"/>
    </location>
</feature>
<feature type="compositionally biased region" description="Low complexity" evidence="2">
    <location>
        <begin position="515"/>
        <end position="544"/>
    </location>
</feature>
<keyword evidence="1" id="KW-0175">Coiled coil</keyword>
<evidence type="ECO:0000313" key="4">
    <source>
        <dbReference type="WBParaSite" id="PDA_v2.g977.t1"/>
    </source>
</evidence>
<feature type="compositionally biased region" description="Polar residues" evidence="2">
    <location>
        <begin position="367"/>
        <end position="381"/>
    </location>
</feature>
<sequence>MENFDVFCVQFVVQSIERITDDPECAKIENIMLKFGEQTVSVDSKPIMFEIEQKYASVKKGKICFCEKEQLGFEIVLKLQKGYASNQVSFISFEDKKNRSTLQASIPLRNAFHKTLFNINFISSRHLLKNLGRQIETESIGIQATPKLRNSHSQTPIVSKSNVKIQTSKKIQKSVWTMNAVETAEVSTQTNLTKSFNTVEERKALMKLIVLLVCKLSTRINGSRIRPIQEPKPKVVEEIPPEPVDVHAAQQFSNLRKKQIEQMRERLHQMAEERKEILELTNAKIENKVTAIAKPVHQKQVSTKKQPDIAAFLEPPLKPIQNPTTSTAIPSTSFTTPHAHPSFEFSTEKEKVIITPDLSYPIHIQQTSNQYQHSISEQHPQTPGPSTPTNLGPQRASPFSRQESVLSSIHSQISEGELDELPSPLHSQSPIPPPPLRRKSYTLAETSQESVKSLSNFLDPSSYVPSPPQQQRPKHVEIKEPDKETVKAIPLSKINKKDKSESSSSAKTSSEEKATSATSDSETSQSSTTTSSTAESSSSTSSDSTLKKAKSAPSSSSSSTLGEGSVSTEESIQEEIPEAIDSDIQSVKSVSSISEASFAK</sequence>
<dbReference type="Proteomes" id="UP000887578">
    <property type="component" value="Unplaced"/>
</dbReference>
<feature type="compositionally biased region" description="Polar residues" evidence="2">
    <location>
        <begin position="387"/>
        <end position="414"/>
    </location>
</feature>
<feature type="compositionally biased region" description="Polar residues" evidence="2">
    <location>
        <begin position="321"/>
        <end position="336"/>
    </location>
</feature>
<evidence type="ECO:0000256" key="2">
    <source>
        <dbReference type="SAM" id="MobiDB-lite"/>
    </source>
</evidence>
<feature type="compositionally biased region" description="Polar residues" evidence="2">
    <location>
        <begin position="443"/>
        <end position="459"/>
    </location>
</feature>
<name>A0A914RDN2_9BILA</name>
<feature type="compositionally biased region" description="Low complexity" evidence="2">
    <location>
        <begin position="551"/>
        <end position="570"/>
    </location>
</feature>
<proteinExistence type="predicted"/>
<keyword evidence="3" id="KW-1185">Reference proteome</keyword>
<dbReference type="AlphaFoldDB" id="A0A914RDN2"/>
<reference evidence="4" key="1">
    <citation type="submission" date="2022-11" db="UniProtKB">
        <authorList>
            <consortium name="WormBaseParasite"/>
        </authorList>
    </citation>
    <scope>IDENTIFICATION</scope>
</reference>